<dbReference type="HOGENOM" id="CLU_017028_7_1_5"/>
<dbReference type="InterPro" id="IPR039424">
    <property type="entry name" value="SBP_5"/>
</dbReference>
<dbReference type="GO" id="GO:1904680">
    <property type="term" value="F:peptide transmembrane transporter activity"/>
    <property type="evidence" value="ECO:0007669"/>
    <property type="project" value="TreeGrafter"/>
</dbReference>
<dbReference type="PANTHER" id="PTHR30290:SF38">
    <property type="entry name" value="D,D-DIPEPTIDE-BINDING PERIPLASMIC PROTEIN DDPA-RELATED"/>
    <property type="match status" value="1"/>
</dbReference>
<keyword evidence="4" id="KW-0732">Signal</keyword>
<keyword evidence="3" id="KW-0813">Transport</keyword>
<gene>
    <name evidence="7" type="ORF">OINT_2001578</name>
</gene>
<evidence type="ECO:0000256" key="3">
    <source>
        <dbReference type="ARBA" id="ARBA00022448"/>
    </source>
</evidence>
<dbReference type="Gene3D" id="3.10.105.10">
    <property type="entry name" value="Dipeptide-binding Protein, Domain 3"/>
    <property type="match status" value="1"/>
</dbReference>
<reference evidence="7 8" key="1">
    <citation type="submission" date="2009-05" db="EMBL/GenBank/DDBJ databases">
        <authorList>
            <person name="Setubal J.C."/>
            <person name="Boyle S."/>
            <person name="Crasta O.R."/>
            <person name="Gillespie J.J."/>
            <person name="Kenyon R.W."/>
            <person name="Lu J."/>
            <person name="Mane S."/>
            <person name="Nagrani S."/>
            <person name="Shallom J.M."/>
            <person name="Shallom S."/>
            <person name="Shukla M."/>
            <person name="Snyder E.E."/>
            <person name="Sobral B.W."/>
            <person name="Wattam A.R."/>
            <person name="Will R."/>
            <person name="Williams K."/>
            <person name="Yoo H."/>
            <person name="Munk C."/>
            <person name="Tapia R."/>
            <person name="Green L."/>
            <person name="Rogers Y."/>
            <person name="Detter J.C."/>
            <person name="Bruce D."/>
            <person name="Brettin T.S."/>
            <person name="Tsolis R."/>
        </authorList>
    </citation>
    <scope>NUCLEOTIDE SEQUENCE [LARGE SCALE GENOMIC DNA]</scope>
    <source>
        <strain evidence="7 8">LMG 3301</strain>
    </source>
</reference>
<dbReference type="Gene3D" id="3.40.190.10">
    <property type="entry name" value="Periplasmic binding protein-like II"/>
    <property type="match status" value="1"/>
</dbReference>
<comment type="caution">
    <text evidence="7">The sequence shown here is derived from an EMBL/GenBank/DDBJ whole genome shotgun (WGS) entry which is preliminary data.</text>
</comment>
<evidence type="ECO:0000256" key="5">
    <source>
        <dbReference type="ARBA" id="ARBA00022764"/>
    </source>
</evidence>
<dbReference type="AlphaFoldDB" id="C4WQ07"/>
<protein>
    <submittedName>
        <fullName evidence="7">Peptide-binding periplasmic protein</fullName>
    </submittedName>
</protein>
<sequence>MFCDQPIQEATPTTSSAPTVTISRFISSSMVSVCCYGSFVNCRASRIETTLVFAWIRVHISSMQPSARIPQNPKLAHRKSSPSFSTEDFRSMTFDGLTPPRSPVFFYKSLYNIIVEQFKNGDFVLRIKLALLLASAMLLSPGASLAQDKGGVINVATIGEPPTLDPMVSTADLVGIVTQHIFETLYTFDKEWKPTPLLAESLPEISADGKTYTIKLRSGIKFHDGSDMTSEDVVASLERWTKLASRGKQASVFIENIAATDPATVTITLKQPYAPLTSLLAFNNSAAIIIPSEKQAEPMNEFIGTGPYMLKERKADQYIQLVRFDGYKSRDGESDGYGGARHQYLDEIRFVSVPDANTRVEAAVSGQYDYVDSIPVESFDKIKSSTASQPLLLKPFGYPVFVFNTKEGVASKLPVRKAVTHALSMEDMLAAAFGSTEFYALDGAFYPSNFVWNTDAGVEGNYNVAQPEAAAEDLKAAGYNGEPLRILTSRQYEFHYKMAQVAAEYLKLAGFNVDLQVVDWATLTQRRADPKLWDIYITHSPFLPEPALMGSLSTSSPGWWDTPARKTVVDAFTSESNPDKRIALWADVQKTIYDELPLIKIGDFNAVAAMSTKLEGVEPAPWPYFWNASLKK</sequence>
<dbReference type="GO" id="GO:0015833">
    <property type="term" value="P:peptide transport"/>
    <property type="evidence" value="ECO:0007669"/>
    <property type="project" value="TreeGrafter"/>
</dbReference>
<dbReference type="PANTHER" id="PTHR30290">
    <property type="entry name" value="PERIPLASMIC BINDING COMPONENT OF ABC TRANSPORTER"/>
    <property type="match status" value="1"/>
</dbReference>
<evidence type="ECO:0000256" key="4">
    <source>
        <dbReference type="ARBA" id="ARBA00022729"/>
    </source>
</evidence>
<dbReference type="Proteomes" id="UP000004386">
    <property type="component" value="Unassembled WGS sequence"/>
</dbReference>
<dbReference type="SUPFAM" id="SSF53850">
    <property type="entry name" value="Periplasmic binding protein-like II"/>
    <property type="match status" value="1"/>
</dbReference>
<name>C4WQ07_9HYPH</name>
<dbReference type="EMBL" id="ACQA01000002">
    <property type="protein sequence ID" value="EEQ94350.1"/>
    <property type="molecule type" value="Genomic_DNA"/>
</dbReference>
<evidence type="ECO:0000259" key="6">
    <source>
        <dbReference type="Pfam" id="PF00496"/>
    </source>
</evidence>
<dbReference type="InterPro" id="IPR000914">
    <property type="entry name" value="SBP_5_dom"/>
</dbReference>
<dbReference type="CDD" id="cd08502">
    <property type="entry name" value="PBP2_NikA_DppA_OppA_like_16"/>
    <property type="match status" value="1"/>
</dbReference>
<evidence type="ECO:0000256" key="1">
    <source>
        <dbReference type="ARBA" id="ARBA00004418"/>
    </source>
</evidence>
<proteinExistence type="inferred from homology"/>
<accession>C4WQ07</accession>
<keyword evidence="5" id="KW-0574">Periplasm</keyword>
<comment type="subcellular location">
    <subcellularLocation>
        <location evidence="1">Periplasm</location>
    </subcellularLocation>
</comment>
<evidence type="ECO:0000313" key="8">
    <source>
        <dbReference type="Proteomes" id="UP000004386"/>
    </source>
</evidence>
<evidence type="ECO:0000256" key="2">
    <source>
        <dbReference type="ARBA" id="ARBA00005695"/>
    </source>
</evidence>
<comment type="similarity">
    <text evidence="2">Belongs to the bacterial solute-binding protein 5 family.</text>
</comment>
<dbReference type="GO" id="GO:0030313">
    <property type="term" value="C:cell envelope"/>
    <property type="evidence" value="ECO:0007669"/>
    <property type="project" value="UniProtKB-SubCell"/>
</dbReference>
<dbReference type="Pfam" id="PF00496">
    <property type="entry name" value="SBP_bac_5"/>
    <property type="match status" value="1"/>
</dbReference>
<feature type="domain" description="Solute-binding protein family 5" evidence="6">
    <location>
        <begin position="193"/>
        <end position="538"/>
    </location>
</feature>
<evidence type="ECO:0000313" key="7">
    <source>
        <dbReference type="EMBL" id="EEQ94350.1"/>
    </source>
</evidence>
<organism evidence="7 8">
    <name type="scientific">Brucella intermedia LMG 3301</name>
    <dbReference type="NCBI Taxonomy" id="641118"/>
    <lineage>
        <taxon>Bacteria</taxon>
        <taxon>Pseudomonadati</taxon>
        <taxon>Pseudomonadota</taxon>
        <taxon>Alphaproteobacteria</taxon>
        <taxon>Hyphomicrobiales</taxon>
        <taxon>Brucellaceae</taxon>
        <taxon>Brucella/Ochrobactrum group</taxon>
        <taxon>Brucella</taxon>
    </lineage>
</organism>